<dbReference type="EMBL" id="JBBPBN010002695">
    <property type="protein sequence ID" value="KAK8474051.1"/>
    <property type="molecule type" value="Genomic_DNA"/>
</dbReference>
<gene>
    <name evidence="1" type="ORF">V6N11_020973</name>
</gene>
<keyword evidence="2" id="KW-1185">Reference proteome</keyword>
<protein>
    <submittedName>
        <fullName evidence="1">Uncharacterized protein</fullName>
    </submittedName>
</protein>
<accession>A0ABR1Z5S4</accession>
<organism evidence="1 2">
    <name type="scientific">Hibiscus sabdariffa</name>
    <name type="common">roselle</name>
    <dbReference type="NCBI Taxonomy" id="183260"/>
    <lineage>
        <taxon>Eukaryota</taxon>
        <taxon>Viridiplantae</taxon>
        <taxon>Streptophyta</taxon>
        <taxon>Embryophyta</taxon>
        <taxon>Tracheophyta</taxon>
        <taxon>Spermatophyta</taxon>
        <taxon>Magnoliopsida</taxon>
        <taxon>eudicotyledons</taxon>
        <taxon>Gunneridae</taxon>
        <taxon>Pentapetalae</taxon>
        <taxon>rosids</taxon>
        <taxon>malvids</taxon>
        <taxon>Malvales</taxon>
        <taxon>Malvaceae</taxon>
        <taxon>Malvoideae</taxon>
        <taxon>Hibiscus</taxon>
    </lineage>
</organism>
<proteinExistence type="predicted"/>
<reference evidence="1 2" key="1">
    <citation type="journal article" date="2024" name="G3 (Bethesda)">
        <title>Genome assembly of Hibiscus sabdariffa L. provides insights into metabolisms of medicinal natural products.</title>
        <authorList>
            <person name="Kim T."/>
        </authorList>
    </citation>
    <scope>NUCLEOTIDE SEQUENCE [LARGE SCALE GENOMIC DNA]</scope>
    <source>
        <strain evidence="1">TK-2024</strain>
        <tissue evidence="1">Old leaves</tissue>
    </source>
</reference>
<sequence>MFVAPVSTTVGPWNAPSPLTCSPSHPGPSTTLHLQCNIIVRHGARFEDSTKTPLCYLFLAFSVAIRHQGMRLRLSPCSRDQGEQNPSDR</sequence>
<name>A0ABR1Z5S4_9ROSI</name>
<dbReference type="Proteomes" id="UP001396334">
    <property type="component" value="Unassembled WGS sequence"/>
</dbReference>
<evidence type="ECO:0000313" key="1">
    <source>
        <dbReference type="EMBL" id="KAK8474051.1"/>
    </source>
</evidence>
<comment type="caution">
    <text evidence="1">The sequence shown here is derived from an EMBL/GenBank/DDBJ whole genome shotgun (WGS) entry which is preliminary data.</text>
</comment>
<evidence type="ECO:0000313" key="2">
    <source>
        <dbReference type="Proteomes" id="UP001396334"/>
    </source>
</evidence>